<evidence type="ECO:0000313" key="3">
    <source>
        <dbReference type="Proteomes" id="UP000774570"/>
    </source>
</evidence>
<dbReference type="Proteomes" id="UP000774570">
    <property type="component" value="Unassembled WGS sequence"/>
</dbReference>
<comment type="caution">
    <text evidence="2">The sequence shown here is derived from an EMBL/GenBank/DDBJ whole genome shotgun (WGS) entry which is preliminary data.</text>
</comment>
<organism evidence="2 3">
    <name type="scientific">Actinomadura parmotrematis</name>
    <dbReference type="NCBI Taxonomy" id="2864039"/>
    <lineage>
        <taxon>Bacteria</taxon>
        <taxon>Bacillati</taxon>
        <taxon>Actinomycetota</taxon>
        <taxon>Actinomycetes</taxon>
        <taxon>Streptosporangiales</taxon>
        <taxon>Thermomonosporaceae</taxon>
        <taxon>Actinomadura</taxon>
    </lineage>
</organism>
<dbReference type="InterPro" id="IPR011990">
    <property type="entry name" value="TPR-like_helical_dom_sf"/>
</dbReference>
<sequence length="165" mass="17629">MEREIPQEWERRCAALWDAFDDHEPDAFRAAMAGLAGELPAGHPAGVFERASAADATDREAEAVALYREALDAGLDGARRRQAVIQLASTLRAVGDAAAAAALLEEERDRCSDALDGAVLAFLALAYSDLGREREATALALGALAPHLPAYRKSVARYAEALTRP</sequence>
<accession>A0ABS7FNZ4</accession>
<keyword evidence="3" id="KW-1185">Reference proteome</keyword>
<dbReference type="EMBL" id="JAIBOA010000003">
    <property type="protein sequence ID" value="MBW8482098.1"/>
    <property type="molecule type" value="Genomic_DNA"/>
</dbReference>
<dbReference type="RefSeq" id="WP_220164347.1">
    <property type="nucleotide sequence ID" value="NZ_JAIBOA010000003.1"/>
</dbReference>
<dbReference type="Gene3D" id="1.25.40.10">
    <property type="entry name" value="Tetratricopeptide repeat domain"/>
    <property type="match status" value="1"/>
</dbReference>
<dbReference type="Pfam" id="PF12688">
    <property type="entry name" value="TPR_5"/>
    <property type="match status" value="1"/>
</dbReference>
<dbReference type="SUPFAM" id="SSF48452">
    <property type="entry name" value="TPR-like"/>
    <property type="match status" value="1"/>
</dbReference>
<protein>
    <submittedName>
        <fullName evidence="2">Tetratricopeptide repeat protein</fullName>
    </submittedName>
</protein>
<evidence type="ECO:0000313" key="2">
    <source>
        <dbReference type="EMBL" id="MBW8482098.1"/>
    </source>
</evidence>
<feature type="domain" description="Tetratrico peptide repeat group 5" evidence="1">
    <location>
        <begin position="47"/>
        <end position="162"/>
    </location>
</feature>
<dbReference type="InterPro" id="IPR041656">
    <property type="entry name" value="TPR_5"/>
</dbReference>
<reference evidence="2 3" key="1">
    <citation type="submission" date="2021-07" db="EMBL/GenBank/DDBJ databases">
        <title>Actinomadura sp. PM05-2 isolated from lichen.</title>
        <authorList>
            <person name="Somphong A."/>
            <person name="Phongsopitanun W."/>
            <person name="Tanasupawat S."/>
            <person name="Peongsungnone V."/>
        </authorList>
    </citation>
    <scope>NUCLEOTIDE SEQUENCE [LARGE SCALE GENOMIC DNA]</scope>
    <source>
        <strain evidence="2 3">PM05-2</strain>
    </source>
</reference>
<gene>
    <name evidence="2" type="ORF">K1Y72_06955</name>
</gene>
<proteinExistence type="predicted"/>
<evidence type="ECO:0000259" key="1">
    <source>
        <dbReference type="Pfam" id="PF12688"/>
    </source>
</evidence>
<name>A0ABS7FNZ4_9ACTN</name>